<comment type="caution">
    <text evidence="1">The sequence shown here is derived from an EMBL/GenBank/DDBJ whole genome shotgun (WGS) entry which is preliminary data.</text>
</comment>
<accession>A0ACC8XDI1</accession>
<proteinExistence type="predicted"/>
<evidence type="ECO:0000313" key="1">
    <source>
        <dbReference type="EMBL" id="ONI40900.1"/>
    </source>
</evidence>
<sequence length="173" mass="20258">MYRSKYEAYSFLTEDPKKTLACDFEILSDEVASKIGFLASNVKNIELHNELKFITEMVYHLNPTLRTFLSVTQEEVNELLKYHDKLKSFTAGRCEMFVLPFGSRNATYSHIVRNSFKSLSRIAYAEERMGHSVPDLLHDILGILSNYFFYLSLYFNMTQDIDEIPFVSRNYFL</sequence>
<dbReference type="EMBL" id="LJDB01000044">
    <property type="protein sequence ID" value="ONI40900.1"/>
    <property type="molecule type" value="Genomic_DNA"/>
</dbReference>
<name>A0ACC8XDI1_9FIRM</name>
<gene>
    <name evidence="1" type="ORF">AN396_00940</name>
</gene>
<protein>
    <submittedName>
        <fullName evidence="1">Uncharacterized protein</fullName>
    </submittedName>
</protein>
<evidence type="ECO:0000313" key="2">
    <source>
        <dbReference type="Proteomes" id="UP000188605"/>
    </source>
</evidence>
<reference evidence="1" key="1">
    <citation type="submission" date="2016-08" db="EMBL/GenBank/DDBJ databases">
        <authorList>
            <person name="Ngugi D.K."/>
            <person name="Miyake S."/>
            <person name="Stingl U."/>
        </authorList>
    </citation>
    <scope>NUCLEOTIDE SEQUENCE</scope>
    <source>
        <strain evidence="1">SCG-B11WGA-EpuloA1</strain>
    </source>
</reference>
<organism evidence="1 2">
    <name type="scientific">Candidatus Epulonipiscium fishelsonii</name>
    <dbReference type="NCBI Taxonomy" id="77094"/>
    <lineage>
        <taxon>Bacteria</taxon>
        <taxon>Bacillati</taxon>
        <taxon>Bacillota</taxon>
        <taxon>Clostridia</taxon>
        <taxon>Lachnospirales</taxon>
        <taxon>Lachnospiraceae</taxon>
        <taxon>Candidatus Epulonipiscium</taxon>
    </lineage>
</organism>
<dbReference type="Proteomes" id="UP000188605">
    <property type="component" value="Unassembled WGS sequence"/>
</dbReference>
<keyword evidence="2" id="KW-1185">Reference proteome</keyword>